<feature type="compositionally biased region" description="Basic and acidic residues" evidence="1">
    <location>
        <begin position="164"/>
        <end position="174"/>
    </location>
</feature>
<evidence type="ECO:0000256" key="1">
    <source>
        <dbReference type="SAM" id="MobiDB-lite"/>
    </source>
</evidence>
<dbReference type="EMBL" id="BNBE01000002">
    <property type="protein sequence ID" value="GHG13542.1"/>
    <property type="molecule type" value="Genomic_DNA"/>
</dbReference>
<protein>
    <submittedName>
        <fullName evidence="2">Uncharacterized protein</fullName>
    </submittedName>
</protein>
<name>A0A919BTU8_STRFL</name>
<dbReference type="RefSeq" id="WP_190043314.1">
    <property type="nucleotide sequence ID" value="NZ_BNBE01000002.1"/>
</dbReference>
<evidence type="ECO:0000313" key="2">
    <source>
        <dbReference type="EMBL" id="GHG13542.1"/>
    </source>
</evidence>
<organism evidence="2 3">
    <name type="scientific">Streptomyces filamentosus</name>
    <name type="common">Streptomyces roseosporus</name>
    <dbReference type="NCBI Taxonomy" id="67294"/>
    <lineage>
        <taxon>Bacteria</taxon>
        <taxon>Bacillati</taxon>
        <taxon>Actinomycetota</taxon>
        <taxon>Actinomycetes</taxon>
        <taxon>Kitasatosporales</taxon>
        <taxon>Streptomycetaceae</taxon>
        <taxon>Streptomyces</taxon>
    </lineage>
</organism>
<accession>A0A919BTU8</accession>
<evidence type="ECO:0000313" key="3">
    <source>
        <dbReference type="Proteomes" id="UP000632849"/>
    </source>
</evidence>
<feature type="region of interest" description="Disordered" evidence="1">
    <location>
        <begin position="162"/>
        <end position="194"/>
    </location>
</feature>
<sequence length="194" mass="21153">MPEETVPPSSPSPLDQTLAALAAAYPGLRQSEPYKIAAQLADVRLTSQRTARFTWAGYEVHVRVGEEDHLDRDNPDSTALYREVRAFATLLVPGTVAVDGIGHVEWEMANSRAEMAFPAAFAVAAADRSDPRFAAAVLSTVGKALGYARLATEHAVVQAEQAADEVRWESERPEGINPRKWLRDKRAERDAAAS</sequence>
<reference evidence="2" key="2">
    <citation type="submission" date="2020-09" db="EMBL/GenBank/DDBJ databases">
        <authorList>
            <person name="Sun Q."/>
            <person name="Ohkuma M."/>
        </authorList>
    </citation>
    <scope>NUCLEOTIDE SEQUENCE</scope>
    <source>
        <strain evidence="2">JCM 4122</strain>
    </source>
</reference>
<gene>
    <name evidence="2" type="ORF">GCM10017667_54340</name>
</gene>
<proteinExistence type="predicted"/>
<keyword evidence="3" id="KW-1185">Reference proteome</keyword>
<comment type="caution">
    <text evidence="2">The sequence shown here is derived from an EMBL/GenBank/DDBJ whole genome shotgun (WGS) entry which is preliminary data.</text>
</comment>
<dbReference type="Proteomes" id="UP000632849">
    <property type="component" value="Unassembled WGS sequence"/>
</dbReference>
<reference evidence="2" key="1">
    <citation type="journal article" date="2014" name="Int. J. Syst. Evol. Microbiol.">
        <title>Complete genome sequence of Corynebacterium casei LMG S-19264T (=DSM 44701T), isolated from a smear-ripened cheese.</title>
        <authorList>
            <consortium name="US DOE Joint Genome Institute (JGI-PGF)"/>
            <person name="Walter F."/>
            <person name="Albersmeier A."/>
            <person name="Kalinowski J."/>
            <person name="Ruckert C."/>
        </authorList>
    </citation>
    <scope>NUCLEOTIDE SEQUENCE</scope>
    <source>
        <strain evidence="2">JCM 4122</strain>
    </source>
</reference>
<dbReference type="AlphaFoldDB" id="A0A919BTU8"/>
<feature type="compositionally biased region" description="Basic and acidic residues" evidence="1">
    <location>
        <begin position="184"/>
        <end position="194"/>
    </location>
</feature>